<name>A0A2S0WJ85_9ACTN</name>
<protein>
    <submittedName>
        <fullName evidence="1">Uncharacterized protein</fullName>
    </submittedName>
</protein>
<reference evidence="2" key="1">
    <citation type="submission" date="2018-01" db="EMBL/GenBank/DDBJ databases">
        <authorList>
            <person name="Li J."/>
        </authorList>
    </citation>
    <scope>NUCLEOTIDE SEQUENCE [LARGE SCALE GENOMIC DNA]</scope>
    <source>
        <strain evidence="2">592</strain>
    </source>
</reference>
<dbReference type="KEGG" id="aez:C3E78_03755"/>
<dbReference type="EMBL" id="CP026952">
    <property type="protein sequence ID" value="AWB91405.1"/>
    <property type="molecule type" value="Genomic_DNA"/>
</dbReference>
<dbReference type="Proteomes" id="UP000244384">
    <property type="component" value="Chromosome"/>
</dbReference>
<sequence length="290" mass="31888">MRTVFRTSEVVAARGRGAVRHAIASGRWQSPHRGVVVTHSGPLSLDERELVALHACAPASAVGGLSALRHEGFTGFAPDTTYVVLPEGADRPGRVTFTTHWSTDLGAPDVHPLKEPRRTRPARSLIDAASWCDSDRFARTIVIAGIQQGLVNDRLLHATLDRRGSCRRRGLIRESILDAAGGIHSLPEKDFDDIRRGAGLPEPSRQQVVKGPDGRYHLDVSWEELRLAVEVHGAQHQQIGQWDADVVRGNDVVIDGRRLLIFTSYAIRHTPALVAEQLTRMFTVLGWRAA</sequence>
<organism evidence="1 2">
    <name type="scientific">Aeromicrobium chenweiae</name>
    <dbReference type="NCBI Taxonomy" id="2079793"/>
    <lineage>
        <taxon>Bacteria</taxon>
        <taxon>Bacillati</taxon>
        <taxon>Actinomycetota</taxon>
        <taxon>Actinomycetes</taxon>
        <taxon>Propionibacteriales</taxon>
        <taxon>Nocardioidaceae</taxon>
        <taxon>Aeromicrobium</taxon>
    </lineage>
</organism>
<dbReference type="AlphaFoldDB" id="A0A2S0WJ85"/>
<proteinExistence type="predicted"/>
<evidence type="ECO:0000313" key="1">
    <source>
        <dbReference type="EMBL" id="AWB91405.1"/>
    </source>
</evidence>
<evidence type="ECO:0000313" key="2">
    <source>
        <dbReference type="Proteomes" id="UP000244384"/>
    </source>
</evidence>
<keyword evidence="2" id="KW-1185">Reference proteome</keyword>
<dbReference type="OrthoDB" id="3209715at2"/>
<accession>A0A5F2EMP0</accession>
<accession>A0A2S0WJ85</accession>
<dbReference type="RefSeq" id="WP_108577051.1">
    <property type="nucleotide sequence ID" value="NZ_CP026952.1"/>
</dbReference>
<gene>
    <name evidence="1" type="ORF">C3E78_03755</name>
</gene>